<evidence type="ECO:0000256" key="1">
    <source>
        <dbReference type="SAM" id="MobiDB-lite"/>
    </source>
</evidence>
<accession>A0A7X1NVY5</accession>
<feature type="transmembrane region" description="Helical" evidence="2">
    <location>
        <begin position="9"/>
        <end position="29"/>
    </location>
</feature>
<feature type="domain" description="DUF3592" evidence="3">
    <location>
        <begin position="40"/>
        <end position="122"/>
    </location>
</feature>
<feature type="transmembrane region" description="Helical" evidence="2">
    <location>
        <begin position="136"/>
        <end position="154"/>
    </location>
</feature>
<dbReference type="InterPro" id="IPR021994">
    <property type="entry name" value="DUF3592"/>
</dbReference>
<proteinExistence type="predicted"/>
<sequence length="180" mass="19363">MSHDCLRSVGLALMLLGLATGAVLVPALLDLTRGTNWESVPGIVLSSTVERRVSHETDADGNRFLVERFEPRVTYRYTVSGVTQVGHDLAPHEVASVDEGWARTQAARYRPGDGVTVYHSPNGRRAALLPALSAGVWAWLALPGLALLLGVGLMRRGRGSSRGQGGRRFPTSRRAARGAR</sequence>
<dbReference type="Pfam" id="PF12158">
    <property type="entry name" value="DUF3592"/>
    <property type="match status" value="1"/>
</dbReference>
<dbReference type="Proteomes" id="UP000484842">
    <property type="component" value="Unassembled WGS sequence"/>
</dbReference>
<evidence type="ECO:0000313" key="5">
    <source>
        <dbReference type="Proteomes" id="UP000484842"/>
    </source>
</evidence>
<feature type="compositionally biased region" description="Basic residues" evidence="1">
    <location>
        <begin position="170"/>
        <end position="180"/>
    </location>
</feature>
<comment type="caution">
    <text evidence="4">The sequence shown here is derived from an EMBL/GenBank/DDBJ whole genome shotgun (WGS) entry which is preliminary data.</text>
</comment>
<keyword evidence="2" id="KW-0812">Transmembrane</keyword>
<reference evidence="4 5" key="1">
    <citation type="submission" date="2019-10" db="EMBL/GenBank/DDBJ databases">
        <title>Deinococcus sp. isolated from soil.</title>
        <authorList>
            <person name="Li Y."/>
            <person name="Wang J."/>
        </authorList>
    </citation>
    <scope>NUCLEOTIDE SEQUENCE [LARGE SCALE GENOMIC DNA]</scope>
    <source>
        <strain evidence="4 5">SDU3-2</strain>
    </source>
</reference>
<evidence type="ECO:0000256" key="2">
    <source>
        <dbReference type="SAM" id="Phobius"/>
    </source>
</evidence>
<organism evidence="4 5">
    <name type="scientific">Deinococcus terrestris</name>
    <dbReference type="NCBI Taxonomy" id="2651870"/>
    <lineage>
        <taxon>Bacteria</taxon>
        <taxon>Thermotogati</taxon>
        <taxon>Deinococcota</taxon>
        <taxon>Deinococci</taxon>
        <taxon>Deinococcales</taxon>
        <taxon>Deinococcaceae</taxon>
        <taxon>Deinococcus</taxon>
    </lineage>
</organism>
<keyword evidence="5" id="KW-1185">Reference proteome</keyword>
<evidence type="ECO:0000259" key="3">
    <source>
        <dbReference type="Pfam" id="PF12158"/>
    </source>
</evidence>
<evidence type="ECO:0000313" key="4">
    <source>
        <dbReference type="EMBL" id="MPY66404.1"/>
    </source>
</evidence>
<keyword evidence="2" id="KW-0472">Membrane</keyword>
<name>A0A7X1NVY5_9DEIO</name>
<dbReference type="AlphaFoldDB" id="A0A7X1NVY5"/>
<feature type="region of interest" description="Disordered" evidence="1">
    <location>
        <begin position="157"/>
        <end position="180"/>
    </location>
</feature>
<protein>
    <submittedName>
        <fullName evidence="4">DUF3592 domain-containing protein</fullName>
    </submittedName>
</protein>
<dbReference type="EMBL" id="WBSL01000002">
    <property type="protein sequence ID" value="MPY66404.1"/>
    <property type="molecule type" value="Genomic_DNA"/>
</dbReference>
<gene>
    <name evidence="4" type="ORF">F8S09_06800</name>
</gene>
<dbReference type="RefSeq" id="WP_152870449.1">
    <property type="nucleotide sequence ID" value="NZ_WBSL01000002.1"/>
</dbReference>
<keyword evidence="2" id="KW-1133">Transmembrane helix</keyword>